<dbReference type="OrthoDB" id="1495593at2"/>
<accession>K5DFW4</accession>
<name>K5DFW4_9BACE</name>
<dbReference type="EMBL" id="AGXW01000002">
    <property type="protein sequence ID" value="EKJ91813.1"/>
    <property type="molecule type" value="Genomic_DNA"/>
</dbReference>
<evidence type="ECO:0000313" key="2">
    <source>
        <dbReference type="Proteomes" id="UP000007995"/>
    </source>
</evidence>
<protein>
    <submittedName>
        <fullName evidence="1">Uncharacterized protein</fullName>
    </submittedName>
</protein>
<evidence type="ECO:0000313" key="1">
    <source>
        <dbReference type="EMBL" id="EKJ91813.1"/>
    </source>
</evidence>
<reference evidence="1 2" key="1">
    <citation type="submission" date="2012-02" db="EMBL/GenBank/DDBJ databases">
        <title>The Genome Sequence of Bacteroides finegoldii CL09T03C10.</title>
        <authorList>
            <consortium name="The Broad Institute Genome Sequencing Platform"/>
            <person name="Earl A."/>
            <person name="Ward D."/>
            <person name="Feldgarden M."/>
            <person name="Gevers D."/>
            <person name="Zitomersky N.L."/>
            <person name="Coyne M.J."/>
            <person name="Comstock L.E."/>
            <person name="Young S.K."/>
            <person name="Zeng Q."/>
            <person name="Gargeya S."/>
            <person name="Fitzgerald M."/>
            <person name="Haas B."/>
            <person name="Abouelleil A."/>
            <person name="Alvarado L."/>
            <person name="Arachchi H.M."/>
            <person name="Berlin A."/>
            <person name="Chapman S.B."/>
            <person name="Gearin G."/>
            <person name="Goldberg J."/>
            <person name="Griggs A."/>
            <person name="Gujja S."/>
            <person name="Hansen M."/>
            <person name="Heiman D."/>
            <person name="Howarth C."/>
            <person name="Larimer J."/>
            <person name="Lui A."/>
            <person name="MacDonald P.J.P."/>
            <person name="McCowen C."/>
            <person name="Montmayeur A."/>
            <person name="Murphy C."/>
            <person name="Neiman D."/>
            <person name="Pearson M."/>
            <person name="Priest M."/>
            <person name="Roberts A."/>
            <person name="Saif S."/>
            <person name="Shea T."/>
            <person name="Sisk P."/>
            <person name="Stolte C."/>
            <person name="Sykes S."/>
            <person name="Wortman J."/>
            <person name="Nusbaum C."/>
            <person name="Birren B."/>
        </authorList>
    </citation>
    <scope>NUCLEOTIDE SEQUENCE [LARGE SCALE GENOMIC DNA]</scope>
    <source>
        <strain evidence="1 2">CL09T03C10</strain>
    </source>
</reference>
<dbReference type="Proteomes" id="UP000007995">
    <property type="component" value="Unassembled WGS sequence"/>
</dbReference>
<dbReference type="HOGENOM" id="CLU_2128448_0_0_10"/>
<dbReference type="AlphaFoldDB" id="K5DFW4"/>
<comment type="caution">
    <text evidence="1">The sequence shown here is derived from an EMBL/GenBank/DDBJ whole genome shotgun (WGS) entry which is preliminary data.</text>
</comment>
<organism evidence="1 2">
    <name type="scientific">Bacteroides finegoldii CL09T03C10</name>
    <dbReference type="NCBI Taxonomy" id="997888"/>
    <lineage>
        <taxon>Bacteria</taxon>
        <taxon>Pseudomonadati</taxon>
        <taxon>Bacteroidota</taxon>
        <taxon>Bacteroidia</taxon>
        <taxon>Bacteroidales</taxon>
        <taxon>Bacteroidaceae</taxon>
        <taxon>Bacteroides</taxon>
    </lineage>
</organism>
<gene>
    <name evidence="1" type="ORF">HMPREF1057_00648</name>
</gene>
<dbReference type="RefSeq" id="WP_007759516.1">
    <property type="nucleotide sequence ID" value="NZ_AKBZ01000001.1"/>
</dbReference>
<sequence>MKKYRLKKEAVPFFVDKLATAIYDWDVWQKYNVDDKALEEVEDARIEYGIKTSESGATLGGWDKNGMTLCFTLVFPSMKYHEHDVFSKGKMVRELMNRLQRETNSFVTEFYNE</sequence>
<proteinExistence type="predicted"/>